<dbReference type="GO" id="GO:0071897">
    <property type="term" value="P:DNA biosynthetic process"/>
    <property type="evidence" value="ECO:0007669"/>
    <property type="project" value="UniProtKB-ARBA"/>
</dbReference>
<evidence type="ECO:0000313" key="2">
    <source>
        <dbReference type="EMBL" id="CAB0028393.1"/>
    </source>
</evidence>
<feature type="non-terminal residue" evidence="2">
    <location>
        <position position="717"/>
    </location>
</feature>
<dbReference type="SUPFAM" id="SSF56672">
    <property type="entry name" value="DNA/RNA polymerases"/>
    <property type="match status" value="1"/>
</dbReference>
<accession>A0A6H5HXI6</accession>
<dbReference type="InterPro" id="IPR043502">
    <property type="entry name" value="DNA/RNA_pol_sf"/>
</dbReference>
<dbReference type="AlphaFoldDB" id="A0A6H5HXI6"/>
<evidence type="ECO:0000313" key="3">
    <source>
        <dbReference type="Proteomes" id="UP000479190"/>
    </source>
</evidence>
<sequence>MEKSSRRHTAFAVAGSGLWQFCRMPFGLVNAPMTWSRLVDHLFGPEFEPHVWSKLRIEERRRGVNAETDYEAEERELVEAFTRATAVENPAEGATDVPPPEESRPICCTTTAEQRRDCQAASPEAGDSGNALSSAPHRDGMTEEGQAAASGSSAPAITIEPSCTSEGTDNGPENVPMPLGHTPTDTKDEHAGTKAQPKTSPAEPSTSTKFPPVQSGTLQPRHAARDPHWSPIEAIDLDAKMDWAEDIPAEETPATSTRQLDKAEGRAIAGGTGRPRGYNPRWQLQASDYVSAIMPSPSSSPEHFGPQQLLSPRGTAGRDTVQSSAGQPARVRNEDGSVIRLSGVKFGGLDPIRTDWTVDPPDYAYEEYPSRTALVVGESTHSEGPVNLVEPGKHQRDLARTDFLQADDPGSSEELEYRLAGGVMPASSRHPLHHEVHLTLVPVSPAPLLTLAEFRHQTDPAAAPSSWRPHGPVSGLPTPTSADAEAVRLAMTLIEGTSTLSADAREAPYSGASTASIHSQDKKKISRCIKLRHQREVLDTPELSPGAACVCTRLTSALIARRTRMTRPDRQRLATIYSLFLLLEFVCTGTCRVSGLERRELARLCCPFLRERLFVLSLFILCARLYVLRATLELSRLVLLLARAMSRLRRGLKMSYPSTTGNDSTKKRLEERGKQNAIAAHVSKALTPCLRHRPYSLPRLYVCAEQPKVSRITRQFN</sequence>
<feature type="region of interest" description="Disordered" evidence="1">
    <location>
        <begin position="86"/>
        <end position="105"/>
    </location>
</feature>
<organism evidence="2 3">
    <name type="scientific">Trichogramma brassicae</name>
    <dbReference type="NCBI Taxonomy" id="86971"/>
    <lineage>
        <taxon>Eukaryota</taxon>
        <taxon>Metazoa</taxon>
        <taxon>Ecdysozoa</taxon>
        <taxon>Arthropoda</taxon>
        <taxon>Hexapoda</taxon>
        <taxon>Insecta</taxon>
        <taxon>Pterygota</taxon>
        <taxon>Neoptera</taxon>
        <taxon>Endopterygota</taxon>
        <taxon>Hymenoptera</taxon>
        <taxon>Apocrita</taxon>
        <taxon>Proctotrupomorpha</taxon>
        <taxon>Chalcidoidea</taxon>
        <taxon>Trichogrammatidae</taxon>
        <taxon>Trichogramma</taxon>
    </lineage>
</organism>
<feature type="compositionally biased region" description="Low complexity" evidence="1">
    <location>
        <begin position="147"/>
        <end position="156"/>
    </location>
</feature>
<feature type="region of interest" description="Disordered" evidence="1">
    <location>
        <begin position="114"/>
        <end position="228"/>
    </location>
</feature>
<dbReference type="EMBL" id="CADCXV010000131">
    <property type="protein sequence ID" value="CAB0028393.1"/>
    <property type="molecule type" value="Genomic_DNA"/>
</dbReference>
<proteinExistence type="predicted"/>
<feature type="compositionally biased region" description="Polar residues" evidence="1">
    <location>
        <begin position="196"/>
        <end position="218"/>
    </location>
</feature>
<gene>
    <name evidence="2" type="ORF">TBRA_LOCUS574</name>
</gene>
<keyword evidence="3" id="KW-1185">Reference proteome</keyword>
<feature type="region of interest" description="Disordered" evidence="1">
    <location>
        <begin position="296"/>
        <end position="333"/>
    </location>
</feature>
<reference evidence="2 3" key="1">
    <citation type="submission" date="2020-02" db="EMBL/GenBank/DDBJ databases">
        <authorList>
            <person name="Ferguson B K."/>
        </authorList>
    </citation>
    <scope>NUCLEOTIDE SEQUENCE [LARGE SCALE GENOMIC DNA]</scope>
</reference>
<dbReference type="Proteomes" id="UP000479190">
    <property type="component" value="Unassembled WGS sequence"/>
</dbReference>
<evidence type="ECO:0000256" key="1">
    <source>
        <dbReference type="SAM" id="MobiDB-lite"/>
    </source>
</evidence>
<protein>
    <submittedName>
        <fullName evidence="2">Uncharacterized protein</fullName>
    </submittedName>
</protein>
<name>A0A6H5HXI6_9HYME</name>
<feature type="region of interest" description="Disordered" evidence="1">
    <location>
        <begin position="245"/>
        <end position="281"/>
    </location>
</feature>